<gene>
    <name evidence="22" type="primary">LGALS3</name>
    <name evidence="22" type="ORF">AMEX_G25202</name>
</gene>
<dbReference type="GO" id="GO:0030154">
    <property type="term" value="P:cell differentiation"/>
    <property type="evidence" value="ECO:0007669"/>
    <property type="project" value="UniProtKB-KW"/>
</dbReference>
<dbReference type="GO" id="GO:0005737">
    <property type="term" value="C:cytoplasm"/>
    <property type="evidence" value="ECO:0007669"/>
    <property type="project" value="UniProtKB-SubCell"/>
</dbReference>
<dbReference type="GO" id="GO:0019863">
    <property type="term" value="F:IgE binding"/>
    <property type="evidence" value="ECO:0007669"/>
    <property type="project" value="UniProtKB-KW"/>
</dbReference>
<evidence type="ECO:0000256" key="4">
    <source>
        <dbReference type="ARBA" id="ARBA00022490"/>
    </source>
</evidence>
<accession>A0A8T2KQJ7</accession>
<dbReference type="GO" id="GO:0005615">
    <property type="term" value="C:extracellular space"/>
    <property type="evidence" value="ECO:0007669"/>
    <property type="project" value="TreeGrafter"/>
</dbReference>
<dbReference type="Gene3D" id="2.60.120.200">
    <property type="match status" value="2"/>
</dbReference>
<keyword evidence="11" id="KW-0677">Repeat</keyword>
<dbReference type="GO" id="GO:0002548">
    <property type="term" value="P:monocyte chemotaxis"/>
    <property type="evidence" value="ECO:0007669"/>
    <property type="project" value="TreeGrafter"/>
</dbReference>
<dbReference type="GO" id="GO:0050918">
    <property type="term" value="P:positive chemotaxis"/>
    <property type="evidence" value="ECO:0007669"/>
    <property type="project" value="TreeGrafter"/>
</dbReference>
<dbReference type="GO" id="GO:0043236">
    <property type="term" value="F:laminin binding"/>
    <property type="evidence" value="ECO:0007669"/>
    <property type="project" value="TreeGrafter"/>
</dbReference>
<dbReference type="Proteomes" id="UP000752171">
    <property type="component" value="Unassembled WGS sequence"/>
</dbReference>
<evidence type="ECO:0000256" key="2">
    <source>
        <dbReference type="ARBA" id="ARBA00004496"/>
    </source>
</evidence>
<dbReference type="SMART" id="SM00908">
    <property type="entry name" value="Gal-bind_lectin"/>
    <property type="match status" value="2"/>
</dbReference>
<dbReference type="PROSITE" id="PS50824">
    <property type="entry name" value="DAPIN"/>
    <property type="match status" value="1"/>
</dbReference>
<evidence type="ECO:0000256" key="14">
    <source>
        <dbReference type="ARBA" id="ARBA00022972"/>
    </source>
</evidence>
<feature type="domain" description="Galectin" evidence="21">
    <location>
        <begin position="96"/>
        <end position="227"/>
    </location>
</feature>
<dbReference type="GO" id="GO:0045806">
    <property type="term" value="P:negative regulation of endocytosis"/>
    <property type="evidence" value="ECO:0007669"/>
    <property type="project" value="TreeGrafter"/>
</dbReference>
<dbReference type="OrthoDB" id="8942303at2759"/>
<dbReference type="PANTHER" id="PTHR11346:SF26">
    <property type="entry name" value="GALECTIN-3"/>
    <property type="match status" value="1"/>
</dbReference>
<dbReference type="SMART" id="SM00276">
    <property type="entry name" value="GLECT"/>
    <property type="match status" value="2"/>
</dbReference>
<proteinExistence type="predicted"/>
<dbReference type="Gene3D" id="1.10.533.10">
    <property type="entry name" value="Death Domain, Fas"/>
    <property type="match status" value="1"/>
</dbReference>
<evidence type="ECO:0000256" key="13">
    <source>
        <dbReference type="ARBA" id="ARBA00022859"/>
    </source>
</evidence>
<organism evidence="22 23">
    <name type="scientific">Astyanax mexicanus</name>
    <name type="common">Blind cave fish</name>
    <name type="synonym">Astyanax fasciatus mexicanus</name>
    <dbReference type="NCBI Taxonomy" id="7994"/>
    <lineage>
        <taxon>Eukaryota</taxon>
        <taxon>Metazoa</taxon>
        <taxon>Chordata</taxon>
        <taxon>Craniata</taxon>
        <taxon>Vertebrata</taxon>
        <taxon>Euteleostomi</taxon>
        <taxon>Actinopterygii</taxon>
        <taxon>Neopterygii</taxon>
        <taxon>Teleostei</taxon>
        <taxon>Ostariophysi</taxon>
        <taxon>Characiformes</taxon>
        <taxon>Characoidei</taxon>
        <taxon>Acestrorhamphidae</taxon>
        <taxon>Acestrorhamphinae</taxon>
        <taxon>Astyanax</taxon>
    </lineage>
</organism>
<dbReference type="GO" id="GO:0006397">
    <property type="term" value="P:mRNA processing"/>
    <property type="evidence" value="ECO:0007669"/>
    <property type="project" value="UniProtKB-KW"/>
</dbReference>
<evidence type="ECO:0000313" key="22">
    <source>
        <dbReference type="EMBL" id="KAG9261618.1"/>
    </source>
</evidence>
<keyword evidence="9" id="KW-0747">Spliceosome</keyword>
<keyword evidence="12" id="KW-0221">Differentiation</keyword>
<evidence type="ECO:0000256" key="16">
    <source>
        <dbReference type="ARBA" id="ARBA00023157"/>
    </source>
</evidence>
<evidence type="ECO:0000256" key="11">
    <source>
        <dbReference type="ARBA" id="ARBA00022737"/>
    </source>
</evidence>
<keyword evidence="10 19" id="KW-0430">Lectin</keyword>
<comment type="caution">
    <text evidence="22">The sequence shown here is derived from an EMBL/GenBank/DDBJ whole genome shotgun (WGS) entry which is preliminary data.</text>
</comment>
<keyword evidence="4" id="KW-0963">Cytoplasm</keyword>
<keyword evidence="7" id="KW-0399">Innate immunity</keyword>
<dbReference type="InterPro" id="IPR013320">
    <property type="entry name" value="ConA-like_dom_sf"/>
</dbReference>
<evidence type="ECO:0000256" key="5">
    <source>
        <dbReference type="ARBA" id="ARBA00022525"/>
    </source>
</evidence>
<dbReference type="GO" id="GO:0090280">
    <property type="term" value="P:positive regulation of calcium ion import"/>
    <property type="evidence" value="ECO:0007669"/>
    <property type="project" value="TreeGrafter"/>
</dbReference>
<dbReference type="Pfam" id="PF02758">
    <property type="entry name" value="PYRIN"/>
    <property type="match status" value="1"/>
</dbReference>
<evidence type="ECO:0000256" key="1">
    <source>
        <dbReference type="ARBA" id="ARBA00004123"/>
    </source>
</evidence>
<evidence type="ECO:0000313" key="23">
    <source>
        <dbReference type="Proteomes" id="UP000752171"/>
    </source>
</evidence>
<dbReference type="InterPro" id="IPR011029">
    <property type="entry name" value="DEATH-like_dom_sf"/>
</dbReference>
<dbReference type="GO" id="GO:0030593">
    <property type="term" value="P:neutrophil chemotaxis"/>
    <property type="evidence" value="ECO:0007669"/>
    <property type="project" value="TreeGrafter"/>
</dbReference>
<dbReference type="GO" id="GO:0001772">
    <property type="term" value="C:immunological synapse"/>
    <property type="evidence" value="ECO:0007669"/>
    <property type="project" value="TreeGrafter"/>
</dbReference>
<evidence type="ECO:0000256" key="7">
    <source>
        <dbReference type="ARBA" id="ARBA00022588"/>
    </source>
</evidence>
<evidence type="ECO:0000256" key="17">
    <source>
        <dbReference type="ARBA" id="ARBA00023187"/>
    </source>
</evidence>
<dbReference type="GO" id="GO:0048246">
    <property type="term" value="P:macrophage chemotaxis"/>
    <property type="evidence" value="ECO:0007669"/>
    <property type="project" value="TreeGrafter"/>
</dbReference>
<dbReference type="GO" id="GO:0048030">
    <property type="term" value="F:disaccharide binding"/>
    <property type="evidence" value="ECO:0007669"/>
    <property type="project" value="TreeGrafter"/>
</dbReference>
<evidence type="ECO:0000259" key="21">
    <source>
        <dbReference type="PROSITE" id="PS51304"/>
    </source>
</evidence>
<dbReference type="SUPFAM" id="SSF47986">
    <property type="entry name" value="DEATH domain"/>
    <property type="match status" value="1"/>
</dbReference>
<dbReference type="Pfam" id="PF00337">
    <property type="entry name" value="Gal-bind_lectin"/>
    <property type="match status" value="2"/>
</dbReference>
<keyword evidence="17" id="KW-0508">mRNA splicing</keyword>
<comment type="subcellular location">
    <subcellularLocation>
        <location evidence="2">Cytoplasm</location>
    </subcellularLocation>
    <subcellularLocation>
        <location evidence="1">Nucleus</location>
    </subcellularLocation>
    <subcellularLocation>
        <location evidence="3">Secreted</location>
    </subcellularLocation>
</comment>
<keyword evidence="18" id="KW-0539">Nucleus</keyword>
<name>A0A8T2KQJ7_ASTMX</name>
<feature type="domain" description="Galectin" evidence="21">
    <location>
        <begin position="237"/>
        <end position="368"/>
    </location>
</feature>
<dbReference type="InterPro" id="IPR001079">
    <property type="entry name" value="Galectin_CRD"/>
</dbReference>
<dbReference type="GO" id="GO:2001237">
    <property type="term" value="P:negative regulation of extrinsic apoptotic signaling pathway"/>
    <property type="evidence" value="ECO:0007669"/>
    <property type="project" value="TreeGrafter"/>
</dbReference>
<keyword evidence="15" id="KW-0007">Acetylation</keyword>
<dbReference type="PROSITE" id="PS51304">
    <property type="entry name" value="GALECTIN"/>
    <property type="match status" value="2"/>
</dbReference>
<dbReference type="GO" id="GO:0048245">
    <property type="term" value="P:eosinophil chemotaxis"/>
    <property type="evidence" value="ECO:0007669"/>
    <property type="project" value="TreeGrafter"/>
</dbReference>
<dbReference type="PANTHER" id="PTHR11346">
    <property type="entry name" value="GALECTIN"/>
    <property type="match status" value="1"/>
</dbReference>
<dbReference type="GO" id="GO:0045087">
    <property type="term" value="P:innate immune response"/>
    <property type="evidence" value="ECO:0007669"/>
    <property type="project" value="UniProtKB-KW"/>
</dbReference>
<keyword evidence="13" id="KW-0391">Immunity</keyword>
<evidence type="ECO:0000256" key="10">
    <source>
        <dbReference type="ARBA" id="ARBA00022734"/>
    </source>
</evidence>
<evidence type="ECO:0000256" key="15">
    <source>
        <dbReference type="ARBA" id="ARBA00022990"/>
    </source>
</evidence>
<keyword evidence="8" id="KW-0507">mRNA processing</keyword>
<dbReference type="InterPro" id="IPR044156">
    <property type="entry name" value="Galectin-like"/>
</dbReference>
<evidence type="ECO:0000256" key="12">
    <source>
        <dbReference type="ARBA" id="ARBA00022782"/>
    </source>
</evidence>
<evidence type="ECO:0000256" key="19">
    <source>
        <dbReference type="RuleBase" id="RU102079"/>
    </source>
</evidence>
<feature type="domain" description="Pyrin" evidence="20">
    <location>
        <begin position="1"/>
        <end position="89"/>
    </location>
</feature>
<keyword evidence="6" id="KW-0597">Phosphoprotein</keyword>
<keyword evidence="16" id="KW-1015">Disulfide bond</keyword>
<dbReference type="GO" id="GO:0008380">
    <property type="term" value="P:RNA splicing"/>
    <property type="evidence" value="ECO:0007669"/>
    <property type="project" value="UniProtKB-KW"/>
</dbReference>
<dbReference type="EMBL" id="JAICCE010000022">
    <property type="protein sequence ID" value="KAG9261618.1"/>
    <property type="molecule type" value="Genomic_DNA"/>
</dbReference>
<dbReference type="GO" id="GO:0005681">
    <property type="term" value="C:spliceosomal complex"/>
    <property type="evidence" value="ECO:0007669"/>
    <property type="project" value="UniProtKB-KW"/>
</dbReference>
<dbReference type="AlphaFoldDB" id="A0A8T2KQJ7"/>
<reference evidence="22 23" key="1">
    <citation type="submission" date="2021-07" db="EMBL/GenBank/DDBJ databases">
        <authorList>
            <person name="Imarazene B."/>
            <person name="Zahm M."/>
            <person name="Klopp C."/>
            <person name="Cabau C."/>
            <person name="Beille S."/>
            <person name="Jouanno E."/>
            <person name="Castinel A."/>
            <person name="Lluch J."/>
            <person name="Gil L."/>
            <person name="Kuchtly C."/>
            <person name="Lopez Roques C."/>
            <person name="Donnadieu C."/>
            <person name="Parrinello H."/>
            <person name="Journot L."/>
            <person name="Du K."/>
            <person name="Schartl M."/>
            <person name="Retaux S."/>
            <person name="Guiguen Y."/>
        </authorList>
    </citation>
    <scope>NUCLEOTIDE SEQUENCE [LARGE SCALE GENOMIC DNA]</scope>
    <source>
        <strain evidence="22">Pach_M1</strain>
        <tissue evidence="22">Testis</tissue>
    </source>
</reference>
<keyword evidence="5" id="KW-0964">Secreted</keyword>
<dbReference type="SMART" id="SM01289">
    <property type="entry name" value="PYRIN"/>
    <property type="match status" value="1"/>
</dbReference>
<evidence type="ECO:0000256" key="8">
    <source>
        <dbReference type="ARBA" id="ARBA00022664"/>
    </source>
</evidence>
<evidence type="ECO:0000256" key="9">
    <source>
        <dbReference type="ARBA" id="ARBA00022728"/>
    </source>
</evidence>
<dbReference type="InterPro" id="IPR004020">
    <property type="entry name" value="DAPIN"/>
</dbReference>
<dbReference type="SUPFAM" id="SSF49899">
    <property type="entry name" value="Concanavalin A-like lectins/glucanases"/>
    <property type="match status" value="2"/>
</dbReference>
<dbReference type="CDD" id="cd00070">
    <property type="entry name" value="GLECT"/>
    <property type="match status" value="2"/>
</dbReference>
<evidence type="ECO:0000259" key="20">
    <source>
        <dbReference type="PROSITE" id="PS50824"/>
    </source>
</evidence>
<evidence type="ECO:0000256" key="3">
    <source>
        <dbReference type="ARBA" id="ARBA00004613"/>
    </source>
</evidence>
<protein>
    <recommendedName>
        <fullName evidence="19">Galectin</fullName>
    </recommendedName>
</protein>
<dbReference type="FunFam" id="2.60.120.200:FF:000023">
    <property type="entry name" value="Galectin"/>
    <property type="match status" value="1"/>
</dbReference>
<keyword evidence="14" id="KW-0389">IgE-binding protein</keyword>
<sequence>MAKENKLQKVLENLNADDLASFRTHLVQGVVDNFPAVPECQLQDADLQATASQMVQVYGVKDAVKICETALRVMNHSYLAETLAGIKGSLRPGFPYEQVLYDGLRNQTVITIQGQVKPNADRFHINLHKDNDIAFHFNPRFNENGNQVIVRNSKRRYFWEAEERELCFFPFTPGKPFELKILCTDSEYRVEVDKEHLLNFTHRIKEIHQIRKLTVKGDVFVQHVTIDPIPLWMTAPSAYILNDVISENMTITIPLHVKPNAEKFSINLMKNEDILFHLKPYFFDDGKLCIVRNSLIDGFWGSEERETPSFPFARGKSFLVKILCTDKEFRVYVDGTHLLDFAYRGFDITKIDKVVICEDVIAWGVRVRPSRYSIIIHHFFTVDSCKQPSPAPLSNKLLISEELQVLMAFSVNLWLKKKQ</sequence>
<evidence type="ECO:0000256" key="18">
    <source>
        <dbReference type="ARBA" id="ARBA00023242"/>
    </source>
</evidence>
<evidence type="ECO:0000256" key="6">
    <source>
        <dbReference type="ARBA" id="ARBA00022553"/>
    </source>
</evidence>